<dbReference type="PANTHER" id="PTHR43316">
    <property type="entry name" value="HYDROLASE, HALOACID DELAHOGENASE-RELATED"/>
    <property type="match status" value="1"/>
</dbReference>
<evidence type="ECO:0000313" key="3">
    <source>
        <dbReference type="Proteomes" id="UP001161017"/>
    </source>
</evidence>
<proteinExistence type="predicted"/>
<dbReference type="Gene3D" id="1.10.150.750">
    <property type="match status" value="1"/>
</dbReference>
<organism evidence="2 3">
    <name type="scientific">Ramalina farinacea</name>
    <dbReference type="NCBI Taxonomy" id="258253"/>
    <lineage>
        <taxon>Eukaryota</taxon>
        <taxon>Fungi</taxon>
        <taxon>Dikarya</taxon>
        <taxon>Ascomycota</taxon>
        <taxon>Pezizomycotina</taxon>
        <taxon>Lecanoromycetes</taxon>
        <taxon>OSLEUM clade</taxon>
        <taxon>Lecanoromycetidae</taxon>
        <taxon>Lecanorales</taxon>
        <taxon>Lecanorineae</taxon>
        <taxon>Ramalinaceae</taxon>
        <taxon>Ramalina</taxon>
    </lineage>
</organism>
<dbReference type="EMBL" id="JAPUFD010000010">
    <property type="protein sequence ID" value="MDI1489929.1"/>
    <property type="molecule type" value="Genomic_DNA"/>
</dbReference>
<dbReference type="SFLD" id="SFLDS00003">
    <property type="entry name" value="Haloacid_Dehalogenase"/>
    <property type="match status" value="1"/>
</dbReference>
<name>A0AA43TVY6_9LECA</name>
<reference evidence="2" key="1">
    <citation type="journal article" date="2023" name="Genome Biol. Evol.">
        <title>First Whole Genome Sequence and Flow Cytometry Genome Size Data for the Lichen-Forming Fungus Ramalina farinacea (Ascomycota).</title>
        <authorList>
            <person name="Llewellyn T."/>
            <person name="Mian S."/>
            <person name="Hill R."/>
            <person name="Leitch I.J."/>
            <person name="Gaya E."/>
        </authorList>
    </citation>
    <scope>NUCLEOTIDE SEQUENCE</scope>
    <source>
        <strain evidence="2">LIQ254RAFAR</strain>
    </source>
</reference>
<dbReference type="NCBIfam" id="TIGR01493">
    <property type="entry name" value="HAD-SF-IA-v2"/>
    <property type="match status" value="1"/>
</dbReference>
<protein>
    <recommendedName>
        <fullName evidence="4">Haloacid dehalogenase</fullName>
    </recommendedName>
</protein>
<dbReference type="InterPro" id="IPR036412">
    <property type="entry name" value="HAD-like_sf"/>
</dbReference>
<dbReference type="InterPro" id="IPR051540">
    <property type="entry name" value="S-2-haloacid_dehalogenase"/>
</dbReference>
<dbReference type="InterPro" id="IPR023214">
    <property type="entry name" value="HAD_sf"/>
</dbReference>
<dbReference type="SUPFAM" id="SSF56784">
    <property type="entry name" value="HAD-like"/>
    <property type="match status" value="1"/>
</dbReference>
<dbReference type="GO" id="GO:0016791">
    <property type="term" value="F:phosphatase activity"/>
    <property type="evidence" value="ECO:0007669"/>
    <property type="project" value="UniProtKB-ARBA"/>
</dbReference>
<evidence type="ECO:0000256" key="1">
    <source>
        <dbReference type="ARBA" id="ARBA00022801"/>
    </source>
</evidence>
<keyword evidence="3" id="KW-1185">Reference proteome</keyword>
<evidence type="ECO:0008006" key="4">
    <source>
        <dbReference type="Google" id="ProtNLM"/>
    </source>
</evidence>
<dbReference type="AlphaFoldDB" id="A0AA43TVY6"/>
<comment type="caution">
    <text evidence="2">The sequence shown here is derived from an EMBL/GenBank/DDBJ whole genome shotgun (WGS) entry which is preliminary data.</text>
</comment>
<gene>
    <name evidence="2" type="ORF">OHK93_001128</name>
</gene>
<dbReference type="Proteomes" id="UP001161017">
    <property type="component" value="Unassembled WGS sequence"/>
</dbReference>
<sequence>MKVRPSSPQSLKDFSLLSFDCFGTLVDWRSGIYAHLTALHPRLPASSPLKDNREALIDAFNDEEVALCNSRPGLLYPTLLSDAYKNLCSKLSLPAPSKAETEALGNSVGDWPPFPDTVQALNRLKKHYRLVILSNVDNASFDKVLAGPLKDVAFDAVYTAQDIGTYKPDHNNFNYLFQQVKQSFEVERQQVLHTGHGLKADHVPAKEMGFTSAWIARGDAAGGEGTEVEATKGKVEFTWQFETMRDMADAADESFGGK</sequence>
<dbReference type="SFLD" id="SFLDG01129">
    <property type="entry name" value="C1.5:_HAD__Beta-PGM__Phosphata"/>
    <property type="match status" value="1"/>
</dbReference>
<accession>A0AA43TVY6</accession>
<dbReference type="Pfam" id="PF00702">
    <property type="entry name" value="Hydrolase"/>
    <property type="match status" value="1"/>
</dbReference>
<dbReference type="Gene3D" id="3.40.50.1000">
    <property type="entry name" value="HAD superfamily/HAD-like"/>
    <property type="match status" value="1"/>
</dbReference>
<dbReference type="PANTHER" id="PTHR43316:SF9">
    <property type="entry name" value="ACID DEHALOGENASE, PUTATIVE (AFU_ORTHOLOGUE AFUA_6G14460)-RELATED"/>
    <property type="match status" value="1"/>
</dbReference>
<dbReference type="InterPro" id="IPR006439">
    <property type="entry name" value="HAD-SF_hydro_IA"/>
</dbReference>
<evidence type="ECO:0000313" key="2">
    <source>
        <dbReference type="EMBL" id="MDI1489929.1"/>
    </source>
</evidence>
<keyword evidence="1" id="KW-0378">Hydrolase</keyword>